<proteinExistence type="predicted"/>
<reference evidence="1" key="1">
    <citation type="submission" date="2020-08" db="EMBL/GenBank/DDBJ databases">
        <title>Multicomponent nature underlies the extraordinary mechanical properties of spider dragline silk.</title>
        <authorList>
            <person name="Kono N."/>
            <person name="Nakamura H."/>
            <person name="Mori M."/>
            <person name="Yoshida Y."/>
            <person name="Ohtoshi R."/>
            <person name="Malay A.D."/>
            <person name="Moran D.A.P."/>
            <person name="Tomita M."/>
            <person name="Numata K."/>
            <person name="Arakawa K."/>
        </authorList>
    </citation>
    <scope>NUCLEOTIDE SEQUENCE</scope>
</reference>
<evidence type="ECO:0000313" key="2">
    <source>
        <dbReference type="Proteomes" id="UP000886998"/>
    </source>
</evidence>
<dbReference type="InterPro" id="IPR036397">
    <property type="entry name" value="RNaseH_sf"/>
</dbReference>
<evidence type="ECO:0000313" key="1">
    <source>
        <dbReference type="EMBL" id="GFY58610.1"/>
    </source>
</evidence>
<protein>
    <submittedName>
        <fullName evidence="1">Integrase catalytic domain-containing protein</fullName>
    </submittedName>
</protein>
<dbReference type="EMBL" id="BMAV01012178">
    <property type="protein sequence ID" value="GFY58610.1"/>
    <property type="molecule type" value="Genomic_DNA"/>
</dbReference>
<dbReference type="PANTHER" id="PTHR47331">
    <property type="entry name" value="PHD-TYPE DOMAIN-CONTAINING PROTEIN"/>
    <property type="match status" value="1"/>
</dbReference>
<accession>A0A8X6XRL8</accession>
<dbReference type="Gene3D" id="3.30.420.10">
    <property type="entry name" value="Ribonuclease H-like superfamily/Ribonuclease H"/>
    <property type="match status" value="1"/>
</dbReference>
<gene>
    <name evidence="1" type="primary">X975_08509</name>
    <name evidence="1" type="ORF">TNIN_200911</name>
</gene>
<dbReference type="GO" id="GO:0003676">
    <property type="term" value="F:nucleic acid binding"/>
    <property type="evidence" value="ECO:0007669"/>
    <property type="project" value="InterPro"/>
</dbReference>
<dbReference type="OrthoDB" id="6431014at2759"/>
<organism evidence="1 2">
    <name type="scientific">Trichonephila inaurata madagascariensis</name>
    <dbReference type="NCBI Taxonomy" id="2747483"/>
    <lineage>
        <taxon>Eukaryota</taxon>
        <taxon>Metazoa</taxon>
        <taxon>Ecdysozoa</taxon>
        <taxon>Arthropoda</taxon>
        <taxon>Chelicerata</taxon>
        <taxon>Arachnida</taxon>
        <taxon>Araneae</taxon>
        <taxon>Araneomorphae</taxon>
        <taxon>Entelegynae</taxon>
        <taxon>Araneoidea</taxon>
        <taxon>Nephilidae</taxon>
        <taxon>Trichonephila</taxon>
        <taxon>Trichonephila inaurata</taxon>
    </lineage>
</organism>
<name>A0A8X6XRL8_9ARAC</name>
<keyword evidence="2" id="KW-1185">Reference proteome</keyword>
<dbReference type="AlphaFoldDB" id="A0A8X6XRL8"/>
<sequence>MATQRIIWKFNPPTAVLWGSWWERLVRVLKELLRRTLGNAVLTTEELQKVLCDCDSVINSRPLVYPKILFPAMFLLENRNLDVPDIDYRDTVNPFKRVIYRQKLLNYLRHRFRKEYLGLLIQISLKRDPLSERRLGEIVLIGDDIKKRIHTHTLAFS</sequence>
<comment type="caution">
    <text evidence="1">The sequence shown here is derived from an EMBL/GenBank/DDBJ whole genome shotgun (WGS) entry which is preliminary data.</text>
</comment>
<dbReference type="Proteomes" id="UP000886998">
    <property type="component" value="Unassembled WGS sequence"/>
</dbReference>